<comment type="similarity">
    <text evidence="1">Belongs to the NmrA-type oxidoreductase family.</text>
</comment>
<dbReference type="SUPFAM" id="SSF51735">
    <property type="entry name" value="NAD(P)-binding Rossmann-fold domains"/>
    <property type="match status" value="1"/>
</dbReference>
<dbReference type="Gene3D" id="3.90.25.10">
    <property type="entry name" value="UDP-galactose 4-epimerase, domain 1"/>
    <property type="match status" value="1"/>
</dbReference>
<reference evidence="4" key="1">
    <citation type="submission" date="2021-01" db="EMBL/GenBank/DDBJ databases">
        <authorList>
            <person name="Kaushik A."/>
        </authorList>
    </citation>
    <scope>NUCLEOTIDE SEQUENCE</scope>
    <source>
        <strain evidence="4">Type strain: AG8-Rh-89/</strain>
    </source>
</reference>
<dbReference type="InterPro" id="IPR008030">
    <property type="entry name" value="NmrA-like"/>
</dbReference>
<dbReference type="EMBL" id="CAJMWZ010001064">
    <property type="protein sequence ID" value="CAE6430962.1"/>
    <property type="molecule type" value="Genomic_DNA"/>
</dbReference>
<organism evidence="4 5">
    <name type="scientific">Rhizoctonia solani</name>
    <dbReference type="NCBI Taxonomy" id="456999"/>
    <lineage>
        <taxon>Eukaryota</taxon>
        <taxon>Fungi</taxon>
        <taxon>Dikarya</taxon>
        <taxon>Basidiomycota</taxon>
        <taxon>Agaricomycotina</taxon>
        <taxon>Agaricomycetes</taxon>
        <taxon>Cantharellales</taxon>
        <taxon>Ceratobasidiaceae</taxon>
        <taxon>Rhizoctonia</taxon>
    </lineage>
</organism>
<sequence length="257" mass="28655">MPTATRKPLVAVCGATGAQGSSVIEYLLRDGGYRVRALTRNPDSTPAQQLKNRGVDVVRCDIGNPKQVALAFEGAYAVYGVTNFWEHGEEAEIQQGKNLADAAKACGVQHFIWPSLPHVPVIEPRHWESKITVEKYLIDVGVPTTVLLTPFFFENLWRVIPIKRLPDGTFCLDWFWPNETLIPSFAAEDIGAWALEVLKNPKVWIGQRLGICVEKSTTQDFAATLTEVLGIKIKPREVSVAEFDAVRPYVPDDLWLK</sequence>
<dbReference type="Pfam" id="PF05368">
    <property type="entry name" value="NmrA"/>
    <property type="match status" value="1"/>
</dbReference>
<gene>
    <name evidence="4" type="ORF">RDB_LOCUS19335</name>
</gene>
<evidence type="ECO:0000256" key="2">
    <source>
        <dbReference type="ARBA" id="ARBA00022857"/>
    </source>
</evidence>
<feature type="domain" description="NmrA-like" evidence="3">
    <location>
        <begin position="8"/>
        <end position="242"/>
    </location>
</feature>
<dbReference type="CDD" id="cd05251">
    <property type="entry name" value="NmrA_like_SDR_a"/>
    <property type="match status" value="1"/>
</dbReference>
<evidence type="ECO:0000313" key="4">
    <source>
        <dbReference type="EMBL" id="CAE6430962.1"/>
    </source>
</evidence>
<dbReference type="Gene3D" id="3.40.50.720">
    <property type="entry name" value="NAD(P)-binding Rossmann-like Domain"/>
    <property type="match status" value="1"/>
</dbReference>
<dbReference type="PANTHER" id="PTHR42748:SF7">
    <property type="entry name" value="NMRA LIKE REDOX SENSOR 1-RELATED"/>
    <property type="match status" value="1"/>
</dbReference>
<proteinExistence type="inferred from homology"/>
<protein>
    <recommendedName>
        <fullName evidence="3">NmrA-like domain-containing protein</fullName>
    </recommendedName>
</protein>
<keyword evidence="2" id="KW-0521">NADP</keyword>
<evidence type="ECO:0000259" key="3">
    <source>
        <dbReference type="Pfam" id="PF05368"/>
    </source>
</evidence>
<evidence type="ECO:0000313" key="5">
    <source>
        <dbReference type="Proteomes" id="UP000663850"/>
    </source>
</evidence>
<accession>A0A8H3ANX4</accession>
<evidence type="ECO:0000256" key="1">
    <source>
        <dbReference type="ARBA" id="ARBA00006328"/>
    </source>
</evidence>
<dbReference type="PANTHER" id="PTHR42748">
    <property type="entry name" value="NITROGEN METABOLITE REPRESSION PROTEIN NMRA FAMILY MEMBER"/>
    <property type="match status" value="1"/>
</dbReference>
<dbReference type="GO" id="GO:0005634">
    <property type="term" value="C:nucleus"/>
    <property type="evidence" value="ECO:0007669"/>
    <property type="project" value="TreeGrafter"/>
</dbReference>
<dbReference type="AlphaFoldDB" id="A0A8H3ANX4"/>
<name>A0A8H3ANX4_9AGAM</name>
<dbReference type="InterPro" id="IPR036291">
    <property type="entry name" value="NAD(P)-bd_dom_sf"/>
</dbReference>
<dbReference type="Proteomes" id="UP000663850">
    <property type="component" value="Unassembled WGS sequence"/>
</dbReference>
<dbReference type="InterPro" id="IPR051164">
    <property type="entry name" value="NmrA-like_oxidored"/>
</dbReference>
<comment type="caution">
    <text evidence="4">The sequence shown here is derived from an EMBL/GenBank/DDBJ whole genome shotgun (WGS) entry which is preliminary data.</text>
</comment>